<dbReference type="EMBL" id="FN869859">
    <property type="protein sequence ID" value="CCC81483.1"/>
    <property type="molecule type" value="Genomic_DNA"/>
</dbReference>
<dbReference type="Gene3D" id="3.40.1170.30">
    <property type="match status" value="1"/>
</dbReference>
<dbReference type="InterPro" id="IPR040699">
    <property type="entry name" value="XPB_DRD"/>
</dbReference>
<dbReference type="OrthoDB" id="11644at2157"/>
<protein>
    <submittedName>
        <fullName evidence="7">DNA repair helicase RAD25</fullName>
    </submittedName>
</protein>
<evidence type="ECO:0000256" key="2">
    <source>
        <dbReference type="ARBA" id="ARBA00022801"/>
    </source>
</evidence>
<dbReference type="Proteomes" id="UP000002654">
    <property type="component" value="Chromosome"/>
</dbReference>
<evidence type="ECO:0000256" key="3">
    <source>
        <dbReference type="ARBA" id="ARBA00022806"/>
    </source>
</evidence>
<dbReference type="GO" id="GO:0016787">
    <property type="term" value="F:hydrolase activity"/>
    <property type="evidence" value="ECO:0007669"/>
    <property type="project" value="UniProtKB-KW"/>
</dbReference>
<dbReference type="eggNOG" id="arCOG00874">
    <property type="taxonomic scope" value="Archaea"/>
</dbReference>
<dbReference type="SMART" id="SM00490">
    <property type="entry name" value="HELICc"/>
    <property type="match status" value="1"/>
</dbReference>
<dbReference type="GeneID" id="11261720"/>
<dbReference type="PATRIC" id="fig|768679.9.peg.837"/>
<reference evidence="7 8" key="1">
    <citation type="journal article" date="2011" name="PLoS ONE">
        <title>The complete genome sequence of Thermoproteus tenax: a physiologically versatile member of the Crenarchaeota.</title>
        <authorList>
            <person name="Siebers B."/>
            <person name="Zaparty M."/>
            <person name="Raddatz G."/>
            <person name="Tjaden B."/>
            <person name="Albers S.V."/>
            <person name="Bell S.D."/>
            <person name="Blombach F."/>
            <person name="Kletzin A."/>
            <person name="Kyrpides N."/>
            <person name="Lanz C."/>
            <person name="Plagens A."/>
            <person name="Rampp M."/>
            <person name="Rosinus A."/>
            <person name="von Jan M."/>
            <person name="Makarova K.S."/>
            <person name="Klenk H.P."/>
            <person name="Schuster S.C."/>
            <person name="Hensel R."/>
        </authorList>
    </citation>
    <scope>NUCLEOTIDE SEQUENCE [LARGE SCALE GENOMIC DNA]</scope>
    <source>
        <strain evidence="8">ATCC 35583 / DSM 2078 / JCM 9277 / NBRC 100435 / Kra 1</strain>
    </source>
</reference>
<evidence type="ECO:0000259" key="5">
    <source>
        <dbReference type="PROSITE" id="PS51192"/>
    </source>
</evidence>
<dbReference type="GO" id="GO:0140097">
    <property type="term" value="F:catalytic activity, acting on DNA"/>
    <property type="evidence" value="ECO:0007669"/>
    <property type="project" value="UniProtKB-ARBA"/>
</dbReference>
<dbReference type="Gene3D" id="3.40.50.300">
    <property type="entry name" value="P-loop containing nucleotide triphosphate hydrolases"/>
    <property type="match status" value="2"/>
</dbReference>
<dbReference type="GO" id="GO:0005524">
    <property type="term" value="F:ATP binding"/>
    <property type="evidence" value="ECO:0007669"/>
    <property type="project" value="UniProtKB-KW"/>
</dbReference>
<evidence type="ECO:0000259" key="6">
    <source>
        <dbReference type="PROSITE" id="PS51194"/>
    </source>
</evidence>
<evidence type="ECO:0000256" key="4">
    <source>
        <dbReference type="ARBA" id="ARBA00022840"/>
    </source>
</evidence>
<proteinExistence type="predicted"/>
<dbReference type="PANTHER" id="PTHR11274">
    <property type="entry name" value="RAD25/XP-B DNA REPAIR HELICASE"/>
    <property type="match status" value="1"/>
</dbReference>
<keyword evidence="4" id="KW-0067">ATP-binding</keyword>
<dbReference type="STRING" id="768679.TTX_0828"/>
<gene>
    <name evidence="7" type="primary">rad25</name>
    <name evidence="7" type="ordered locus">TTX_0828</name>
</gene>
<keyword evidence="1" id="KW-0547">Nucleotide-binding</keyword>
<evidence type="ECO:0000313" key="7">
    <source>
        <dbReference type="EMBL" id="CCC81483.1"/>
    </source>
</evidence>
<dbReference type="InterPro" id="IPR050615">
    <property type="entry name" value="ATP-dep_DNA_Helicase"/>
</dbReference>
<dbReference type="PANTHER" id="PTHR11274:SF0">
    <property type="entry name" value="GENERAL TRANSCRIPTION AND DNA REPAIR FACTOR IIH HELICASE SUBUNIT XPB"/>
    <property type="match status" value="1"/>
</dbReference>
<dbReference type="InterPro" id="IPR001650">
    <property type="entry name" value="Helicase_C-like"/>
</dbReference>
<dbReference type="PROSITE" id="PS51192">
    <property type="entry name" value="HELICASE_ATP_BIND_1"/>
    <property type="match status" value="1"/>
</dbReference>
<dbReference type="HOGENOM" id="CLU_008213_6_0_2"/>
<name>G4RPI8_THETK</name>
<organism evidence="7 8">
    <name type="scientific">Thermoproteus tenax (strain ATCC 35583 / DSM 2078 / JCM 9277 / NBRC 100435 / Kra 1)</name>
    <dbReference type="NCBI Taxonomy" id="768679"/>
    <lineage>
        <taxon>Archaea</taxon>
        <taxon>Thermoproteota</taxon>
        <taxon>Thermoprotei</taxon>
        <taxon>Thermoproteales</taxon>
        <taxon>Thermoproteaceae</taxon>
        <taxon>Thermoproteus</taxon>
    </lineage>
</organism>
<accession>G4RPI8</accession>
<dbReference type="Pfam" id="PF00271">
    <property type="entry name" value="Helicase_C"/>
    <property type="match status" value="1"/>
</dbReference>
<feature type="domain" description="Helicase ATP-binding" evidence="5">
    <location>
        <begin position="86"/>
        <end position="230"/>
    </location>
</feature>
<keyword evidence="3 7" id="KW-0347">Helicase</keyword>
<keyword evidence="2" id="KW-0378">Hydrolase</keyword>
<dbReference type="Pfam" id="PF04851">
    <property type="entry name" value="ResIII"/>
    <property type="match status" value="1"/>
</dbReference>
<dbReference type="GO" id="GO:0004386">
    <property type="term" value="F:helicase activity"/>
    <property type="evidence" value="ECO:0007669"/>
    <property type="project" value="UniProtKB-KW"/>
</dbReference>
<evidence type="ECO:0000256" key="1">
    <source>
        <dbReference type="ARBA" id="ARBA00022741"/>
    </source>
</evidence>
<dbReference type="PaxDb" id="768679-TTX_0828"/>
<dbReference type="AlphaFoldDB" id="G4RPI8"/>
<dbReference type="Pfam" id="PF18458">
    <property type="entry name" value="XPB_DRD"/>
    <property type="match status" value="1"/>
</dbReference>
<dbReference type="KEGG" id="ttn:TTX_0828"/>
<dbReference type="GO" id="GO:0003677">
    <property type="term" value="F:DNA binding"/>
    <property type="evidence" value="ECO:0007669"/>
    <property type="project" value="InterPro"/>
</dbReference>
<dbReference type="PROSITE" id="PS51194">
    <property type="entry name" value="HELICASE_CTER"/>
    <property type="match status" value="1"/>
</dbReference>
<sequence>MTVTMMWDRGTLILSGDVPPQIRELSFVKYDKRVGKYRSLAMYYYRIKTILDSLGARYEDLVMAPLCTSVESAKRPSLRPYQEEALKSWLRHKRGVITMPTGAGKTYVAIGAIAELSVSTLVVVPTIDLLKQWERRLGEFFPGRVGVWYGEEKRERCITVTTYDSAYLSIESLGNKFPLLIFDEVHHLPSEAYRQIAELSPAPYRLGLTATPERSDELHLLLPELVGPVVYRMSLSEASGKYLADYDVEIIKVGLTDEEEAKYRELEKIYKGYLKAKGLRFRSPTDFHKLVILAGRDRGARQALEAWHEMRRILFESRSKVDVVADLLKAHPNSKVLIFTEYTALARAISQRYLIPEVTYDIPQQERDIIIDMFRRGEIKAVVTGKVLDEGIDVPDVDVVIILGGTSSSRQYIQRIGRALRLKPYTAKIYEVISARTREVDMSRRRRRGLKA</sequence>
<dbReference type="InterPro" id="IPR027417">
    <property type="entry name" value="P-loop_NTPase"/>
</dbReference>
<dbReference type="SMART" id="SM00487">
    <property type="entry name" value="DEXDc"/>
    <property type="match status" value="1"/>
</dbReference>
<dbReference type="SUPFAM" id="SSF52540">
    <property type="entry name" value="P-loop containing nucleoside triphosphate hydrolases"/>
    <property type="match status" value="1"/>
</dbReference>
<dbReference type="InterPro" id="IPR014001">
    <property type="entry name" value="Helicase_ATP-bd"/>
</dbReference>
<dbReference type="InterPro" id="IPR006935">
    <property type="entry name" value="Helicase/UvrB_N"/>
</dbReference>
<keyword evidence="8" id="KW-1185">Reference proteome</keyword>
<dbReference type="RefSeq" id="WP_014126739.1">
    <property type="nucleotide sequence ID" value="NC_016070.1"/>
</dbReference>
<dbReference type="CDD" id="cd17926">
    <property type="entry name" value="DEXHc_RE"/>
    <property type="match status" value="1"/>
</dbReference>
<evidence type="ECO:0000313" key="8">
    <source>
        <dbReference type="Proteomes" id="UP000002654"/>
    </source>
</evidence>
<feature type="domain" description="Helicase C-terminal" evidence="6">
    <location>
        <begin position="322"/>
        <end position="452"/>
    </location>
</feature>